<dbReference type="Gene3D" id="3.40.50.1240">
    <property type="entry name" value="Phosphoglycerate mutase-like"/>
    <property type="match status" value="1"/>
</dbReference>
<evidence type="ECO:0000256" key="6">
    <source>
        <dbReference type="ARBA" id="ARBA00022840"/>
    </source>
</evidence>
<protein>
    <recommendedName>
        <fullName evidence="9">Inositol hexakisphosphate and diphosphoinositol-pentakisphosphate kinase</fullName>
        <ecNumber evidence="9">2.7.4.24</ecNumber>
    </recommendedName>
</protein>
<evidence type="ECO:0000256" key="4">
    <source>
        <dbReference type="ARBA" id="ARBA00022741"/>
    </source>
</evidence>
<keyword evidence="5 9" id="KW-0418">Kinase</keyword>
<keyword evidence="13" id="KW-1185">Reference proteome</keyword>
<evidence type="ECO:0000313" key="12">
    <source>
        <dbReference type="EMBL" id="EDO36324.1"/>
    </source>
</evidence>
<name>A7SIX9_NEMVE</name>
<dbReference type="PhylomeDB" id="A7SIX9"/>
<evidence type="ECO:0000256" key="1">
    <source>
        <dbReference type="ARBA" id="ARBA00005609"/>
    </source>
</evidence>
<dbReference type="eggNOG" id="KOG1057">
    <property type="taxonomic scope" value="Eukaryota"/>
</dbReference>
<dbReference type="GO" id="GO:0032958">
    <property type="term" value="P:inositol phosphate biosynthetic process"/>
    <property type="evidence" value="ECO:0000318"/>
    <property type="project" value="GO_Central"/>
</dbReference>
<dbReference type="GO" id="GO:0033857">
    <property type="term" value="F:5-diphosphoinositol pentakisphosphate 1-kinase activity"/>
    <property type="evidence" value="ECO:0000318"/>
    <property type="project" value="GO_Central"/>
</dbReference>
<dbReference type="PANTHER" id="PTHR12750:SF9">
    <property type="entry name" value="INOSITOL HEXAKISPHOSPHATE AND DIPHOSPHOINOSITOL-PENTAKISPHOSPHATE KINASE"/>
    <property type="match status" value="1"/>
</dbReference>
<dbReference type="Pfam" id="PF18086">
    <property type="entry name" value="PPIP5K2_N"/>
    <property type="match status" value="1"/>
</dbReference>
<dbReference type="EMBL" id="DS469673">
    <property type="protein sequence ID" value="EDO36324.1"/>
    <property type="molecule type" value="Genomic_DNA"/>
</dbReference>
<comment type="catalytic activity">
    <reaction evidence="7">
        <text>5-diphospho-1D-myo-inositol 1,2,3,4,6-pentakisphosphate + ATP + H(+) = 1,5-bis(diphospho)-1D-myo-inositol 2,3,4,6-tetrakisphosphate + ADP</text>
        <dbReference type="Rhea" id="RHEA:10276"/>
        <dbReference type="ChEBI" id="CHEBI:15378"/>
        <dbReference type="ChEBI" id="CHEBI:30616"/>
        <dbReference type="ChEBI" id="CHEBI:58628"/>
        <dbReference type="ChEBI" id="CHEBI:77983"/>
        <dbReference type="ChEBI" id="CHEBI:456216"/>
        <dbReference type="EC" id="2.7.4.24"/>
    </reaction>
    <physiologicalReaction direction="left-to-right" evidence="7">
        <dbReference type="Rhea" id="RHEA:10277"/>
    </physiologicalReaction>
</comment>
<comment type="subcellular location">
    <subcellularLocation>
        <location evidence="9">Cytoplasm</location>
        <location evidence="9">Cytosol</location>
    </subcellularLocation>
</comment>
<dbReference type="InterPro" id="IPR040557">
    <property type="entry name" value="VIP1_N"/>
</dbReference>
<dbReference type="FunFam" id="3.40.50.11950:FF:000002">
    <property type="entry name" value="Inositol hexakisphosphate and diphosphoinositol-pentakisphosphate kinase"/>
    <property type="match status" value="1"/>
</dbReference>
<dbReference type="InterPro" id="IPR029033">
    <property type="entry name" value="His_PPase_superfam"/>
</dbReference>
<feature type="non-terminal residue" evidence="12">
    <location>
        <position position="1"/>
    </location>
</feature>
<sequence length="865" mass="99930">IKIGICAMNKKTKSTPMQEILSRIMRFEFVDVVVFSDDMILNHQVEEWPLCDALISFYSSGFPLDKAIEYSKLRNPFVLNDLEMQYTLLDRCAVYELLKEGNIETPRYAILMRDEDGNPIDTNFVELEDSIQIGNVVFQKPFVEKPVDAEDHNVFIYYPSSAGGGSQRLFRKVGSRSSVYSAESCVRKFGSYIYEDFVPTDGTDVKVCYHDIHSWLVHTVAVISPALGGSKLRASAQARNSRSPVKHNSHNEKKLKLKRPKQLQEILDIVRDLLEEHQAGVTMFENPNKLRQLKNVLEMYVEYCNVLVSRILQELAPQLYKPYNLLEESSEDRPITDTLNGTMMELRCVIGIIRHGDRTPKQKLKMEIRHPRFIQLFKRHNSHNEKKLKLKRPKQLQEILDIVRDLLEEHHAGVTMFENPNKLRQLKNVLEMYGHFSGINRKIQLKYLGFVKDTPDSSEKAYKSSKDEEAILLIMKWGGELTATGKIQAEELGRAFRCMYPGGQGEYSNLPGCGLLRLHSTYRHDLKIYASDEGRVQMTAAAFAKGFLALEGELTPILVHLVRSDKNTTEMLDTSDQATKLMTRVKQRLHEILSQDKKFTDEDISKLAPTKSASLIEAIKKVQNPREMCAKLANMVHDLTEQLKDMINQKKYDPRDPFLYHDDTLELMTHRWIKLDKDFRLKHGMYDISLIPDIYDGIKYDLQHNNQLGLKNTTEMYNVAKALADIVIPQEYGLSAEEKVKIARKMCIRLLRKIQGDLKHADTEDTHTRLNPEYSQSVITPHRHVRTRLYFTSESHVHSIINALRYGKMFESENQDAQWKRAIDFLSEIPELHYMTQIVLMLYEDPTADLQSDNRFHIELHFSSG</sequence>
<evidence type="ECO:0000256" key="7">
    <source>
        <dbReference type="ARBA" id="ARBA00033696"/>
    </source>
</evidence>
<dbReference type="PANTHER" id="PTHR12750">
    <property type="entry name" value="DIPHOSPHOINOSITOL PENTAKISPHOSPHATE KINASE"/>
    <property type="match status" value="1"/>
</dbReference>
<keyword evidence="2 9" id="KW-0963">Cytoplasm</keyword>
<dbReference type="Proteomes" id="UP000001593">
    <property type="component" value="Unassembled WGS sequence"/>
</dbReference>
<keyword evidence="6 9" id="KW-0067">ATP-binding</keyword>
<dbReference type="GO" id="GO:0005524">
    <property type="term" value="F:ATP binding"/>
    <property type="evidence" value="ECO:0007669"/>
    <property type="project" value="UniProtKB-KW"/>
</dbReference>
<evidence type="ECO:0000313" key="13">
    <source>
        <dbReference type="Proteomes" id="UP000001593"/>
    </source>
</evidence>
<keyword evidence="4 9" id="KW-0547">Nucleotide-binding</keyword>
<gene>
    <name evidence="12" type="ORF">NEMVEDRAFT_v1g20017</name>
</gene>
<evidence type="ECO:0000256" key="8">
    <source>
        <dbReference type="ARBA" id="ARBA00034629"/>
    </source>
</evidence>
<dbReference type="Gene3D" id="3.40.50.11950">
    <property type="match status" value="1"/>
</dbReference>
<dbReference type="InterPro" id="IPR000560">
    <property type="entry name" value="His_Pase_clade-2"/>
</dbReference>
<dbReference type="CDD" id="cd07061">
    <property type="entry name" value="HP_HAP_like"/>
    <property type="match status" value="1"/>
</dbReference>
<dbReference type="HOGENOM" id="CLU_000914_0_0_1"/>
<dbReference type="OMA" id="AWPRCDA"/>
<feature type="region of interest" description="Disordered" evidence="10">
    <location>
        <begin position="234"/>
        <end position="254"/>
    </location>
</feature>
<evidence type="ECO:0000256" key="9">
    <source>
        <dbReference type="RuleBase" id="RU365032"/>
    </source>
</evidence>
<keyword evidence="3 9" id="KW-0808">Transferase</keyword>
<evidence type="ECO:0000256" key="5">
    <source>
        <dbReference type="ARBA" id="ARBA00022777"/>
    </source>
</evidence>
<dbReference type="SUPFAM" id="SSF53254">
    <property type="entry name" value="Phosphoglycerate mutase-like"/>
    <property type="match status" value="1"/>
</dbReference>
<evidence type="ECO:0000256" key="3">
    <source>
        <dbReference type="ARBA" id="ARBA00022679"/>
    </source>
</evidence>
<dbReference type="GO" id="GO:0052723">
    <property type="term" value="F:inositol hexakisphosphate 1-kinase activity"/>
    <property type="evidence" value="ECO:0007669"/>
    <property type="project" value="RHEA"/>
</dbReference>
<comment type="function">
    <text evidence="9">Bifunctional inositol kinase that acts in concert with the IP6K kinases to synthesize the diphosphate group-containing inositol pyrophosphates diphosphoinositol pentakisphosphate, PP-InsP5, and bis-diphosphoinositol tetrakisphosphate, (PP)2-InsP4. PP-InsP5 and (PP)2-InsP4, also respectively called InsP7 and InsP8, may regulate a variety of cellular processes, including apoptosis, vesicle trafficking, cytoskeletal dynamics, and exocytosis. Phosphorylates inositol hexakisphosphate (InsP6).</text>
</comment>
<feature type="domain" description="VIP1 N-terminal" evidence="11">
    <location>
        <begin position="1"/>
        <end position="90"/>
    </location>
</feature>
<dbReference type="Pfam" id="PF00328">
    <property type="entry name" value="His_Phos_2"/>
    <property type="match status" value="1"/>
</dbReference>
<dbReference type="Gene3D" id="3.30.470.20">
    <property type="entry name" value="ATP-grasp fold, B domain"/>
    <property type="match status" value="1"/>
</dbReference>
<comment type="similarity">
    <text evidence="1 9">Belongs to the histidine acid phosphatase family. VIP1 subfamily.</text>
</comment>
<comment type="catalytic activity">
    <reaction evidence="8">
        <text>1D-myo-inositol hexakisphosphate + ATP = 1-diphospho-1D-myo-inositol 2,3,4,5,6-pentakisphosphate + ADP</text>
        <dbReference type="Rhea" id="RHEA:37459"/>
        <dbReference type="ChEBI" id="CHEBI:30616"/>
        <dbReference type="ChEBI" id="CHEBI:58130"/>
        <dbReference type="ChEBI" id="CHEBI:74946"/>
        <dbReference type="ChEBI" id="CHEBI:456216"/>
        <dbReference type="EC" id="2.7.4.24"/>
    </reaction>
    <physiologicalReaction direction="left-to-right" evidence="8">
        <dbReference type="Rhea" id="RHEA:37460"/>
    </physiologicalReaction>
</comment>
<dbReference type="InterPro" id="IPR037446">
    <property type="entry name" value="His_Pase_VIP1"/>
</dbReference>
<organism evidence="12 13">
    <name type="scientific">Nematostella vectensis</name>
    <name type="common">Starlet sea anemone</name>
    <dbReference type="NCBI Taxonomy" id="45351"/>
    <lineage>
        <taxon>Eukaryota</taxon>
        <taxon>Metazoa</taxon>
        <taxon>Cnidaria</taxon>
        <taxon>Anthozoa</taxon>
        <taxon>Hexacorallia</taxon>
        <taxon>Actiniaria</taxon>
        <taxon>Edwardsiidae</taxon>
        <taxon>Nematostella</taxon>
    </lineage>
</organism>
<evidence type="ECO:0000256" key="2">
    <source>
        <dbReference type="ARBA" id="ARBA00022490"/>
    </source>
</evidence>
<evidence type="ECO:0000259" key="11">
    <source>
        <dbReference type="Pfam" id="PF18086"/>
    </source>
</evidence>
<dbReference type="STRING" id="45351.A7SIX9"/>
<dbReference type="InParanoid" id="A7SIX9"/>
<dbReference type="GO" id="GO:0000828">
    <property type="term" value="F:inositol hexakisphosphate kinase activity"/>
    <property type="evidence" value="ECO:0000318"/>
    <property type="project" value="GO_Central"/>
</dbReference>
<dbReference type="GO" id="GO:0005829">
    <property type="term" value="C:cytosol"/>
    <property type="evidence" value="ECO:0000318"/>
    <property type="project" value="GO_Central"/>
</dbReference>
<feature type="non-terminal residue" evidence="12">
    <location>
        <position position="865"/>
    </location>
</feature>
<dbReference type="EC" id="2.7.4.24" evidence="9"/>
<accession>A7SIX9</accession>
<reference evidence="12 13" key="1">
    <citation type="journal article" date="2007" name="Science">
        <title>Sea anemone genome reveals ancestral eumetazoan gene repertoire and genomic organization.</title>
        <authorList>
            <person name="Putnam N.H."/>
            <person name="Srivastava M."/>
            <person name="Hellsten U."/>
            <person name="Dirks B."/>
            <person name="Chapman J."/>
            <person name="Salamov A."/>
            <person name="Terry A."/>
            <person name="Shapiro H."/>
            <person name="Lindquist E."/>
            <person name="Kapitonov V.V."/>
            <person name="Jurka J."/>
            <person name="Genikhovich G."/>
            <person name="Grigoriev I.V."/>
            <person name="Lucas S.M."/>
            <person name="Steele R.E."/>
            <person name="Finnerty J.R."/>
            <person name="Technau U."/>
            <person name="Martindale M.Q."/>
            <person name="Rokhsar D.S."/>
        </authorList>
    </citation>
    <scope>NUCLEOTIDE SEQUENCE [LARGE SCALE GENOMIC DNA]</scope>
    <source>
        <strain evidence="13">CH2 X CH6</strain>
    </source>
</reference>
<evidence type="ECO:0000256" key="10">
    <source>
        <dbReference type="SAM" id="MobiDB-lite"/>
    </source>
</evidence>
<dbReference type="AlphaFoldDB" id="A7SIX9"/>
<proteinExistence type="inferred from homology"/>